<dbReference type="InterPro" id="IPR031155">
    <property type="entry name" value="DUR"/>
</dbReference>
<feature type="transmembrane region" description="Helical" evidence="2">
    <location>
        <begin position="210"/>
        <end position="227"/>
    </location>
</feature>
<evidence type="ECO:0000313" key="3">
    <source>
        <dbReference type="EMBL" id="VDK23272.1"/>
    </source>
</evidence>
<feature type="transmembrane region" description="Helical" evidence="2">
    <location>
        <begin position="54"/>
        <end position="76"/>
    </location>
</feature>
<dbReference type="PANTHER" id="PTHR46154">
    <property type="match status" value="1"/>
</dbReference>
<sequence>MEDIEFEEFVHVRPKPGLSLNVSRRVPSLANQGCQNLQKMFRRRISKALNTRDVAELTCAVVLVAVTADILYTLCLRKRKTTEEQRGFLNTSVRSDSLGNVIASFMVQITWPTSILEAVRNAELYGIDGSKFVPANSALIHTIFVLLLLEFRTKAPGAQTIAQFVGHRFGLVAHILATIIGLLTSLYTLTVNITKGSMVLSAVTESVSKTAILSLVLFQVGALLVVARRRSCGFILRAILTSILLICAALIFTVLNLSDSPAFGKMGSLYKLLMCYNRSDHGLGDALASGFDAALLSDGLISLVRKTYGVCDPDTSVWKEWNPDHFHCDSSAPRDLFHVQHRRRFIYPVSRCARDVHTGTSAELDIKHDSHCPADYAEIVSKVCMIHHRIVVQHKVNWPASGH</sequence>
<accession>A0A158R751</accession>
<dbReference type="EMBL" id="UYRS01000447">
    <property type="protein sequence ID" value="VDK23272.1"/>
    <property type="molecule type" value="Genomic_DNA"/>
</dbReference>
<feature type="transmembrane region" description="Helical" evidence="2">
    <location>
        <begin position="169"/>
        <end position="190"/>
    </location>
</feature>
<reference evidence="3 4" key="2">
    <citation type="submission" date="2018-11" db="EMBL/GenBank/DDBJ databases">
        <authorList>
            <consortium name="Pathogen Informatics"/>
        </authorList>
    </citation>
    <scope>NUCLEOTIDE SEQUENCE [LARGE SCALE GENOMIC DNA]</scope>
</reference>
<evidence type="ECO:0000313" key="4">
    <source>
        <dbReference type="Proteomes" id="UP000282613"/>
    </source>
</evidence>
<evidence type="ECO:0000256" key="1">
    <source>
        <dbReference type="ARBA" id="ARBA00022448"/>
    </source>
</evidence>
<evidence type="ECO:0000256" key="2">
    <source>
        <dbReference type="SAM" id="Phobius"/>
    </source>
</evidence>
<feature type="transmembrane region" description="Helical" evidence="2">
    <location>
        <begin position="97"/>
        <end position="119"/>
    </location>
</feature>
<keyword evidence="2" id="KW-1133">Transmembrane helix</keyword>
<dbReference type="OrthoDB" id="6132759at2759"/>
<evidence type="ECO:0000313" key="5">
    <source>
        <dbReference type="WBParaSite" id="TASK_0000156601-mRNA-1"/>
    </source>
</evidence>
<dbReference type="GO" id="GO:0015204">
    <property type="term" value="F:urea transmembrane transporter activity"/>
    <property type="evidence" value="ECO:0007669"/>
    <property type="project" value="InterPro"/>
</dbReference>
<keyword evidence="2" id="KW-0472">Membrane</keyword>
<dbReference type="AlphaFoldDB" id="A0A158R751"/>
<keyword evidence="1" id="KW-0813">Transport</keyword>
<dbReference type="WBParaSite" id="TASK_0000156601-mRNA-1">
    <property type="protein sequence ID" value="TASK_0000156601-mRNA-1"/>
    <property type="gene ID" value="TASK_0000156601"/>
</dbReference>
<organism evidence="5">
    <name type="scientific">Taenia asiatica</name>
    <name type="common">Asian tapeworm</name>
    <dbReference type="NCBI Taxonomy" id="60517"/>
    <lineage>
        <taxon>Eukaryota</taxon>
        <taxon>Metazoa</taxon>
        <taxon>Spiralia</taxon>
        <taxon>Lophotrochozoa</taxon>
        <taxon>Platyhelminthes</taxon>
        <taxon>Cestoda</taxon>
        <taxon>Eucestoda</taxon>
        <taxon>Cyclophyllidea</taxon>
        <taxon>Taeniidae</taxon>
        <taxon>Taenia</taxon>
    </lineage>
</organism>
<dbReference type="Proteomes" id="UP000282613">
    <property type="component" value="Unassembled WGS sequence"/>
</dbReference>
<keyword evidence="2" id="KW-0812">Transmembrane</keyword>
<feature type="transmembrane region" description="Helical" evidence="2">
    <location>
        <begin position="131"/>
        <end position="149"/>
    </location>
</feature>
<dbReference type="GO" id="GO:0005886">
    <property type="term" value="C:plasma membrane"/>
    <property type="evidence" value="ECO:0007669"/>
    <property type="project" value="TreeGrafter"/>
</dbReference>
<protein>
    <submittedName>
        <fullName evidence="5">Transmembrane protein</fullName>
    </submittedName>
</protein>
<name>A0A158R751_TAEAS</name>
<proteinExistence type="predicted"/>
<feature type="transmembrane region" description="Helical" evidence="2">
    <location>
        <begin position="234"/>
        <end position="255"/>
    </location>
</feature>
<reference evidence="5" key="1">
    <citation type="submission" date="2016-04" db="UniProtKB">
        <authorList>
            <consortium name="WormBaseParasite"/>
        </authorList>
    </citation>
    <scope>IDENTIFICATION</scope>
</reference>
<keyword evidence="4" id="KW-1185">Reference proteome</keyword>
<dbReference type="PANTHER" id="PTHR46154:SF4">
    <property type="entry name" value="UREA ACTIVE TRANSPORTER"/>
    <property type="match status" value="1"/>
</dbReference>
<gene>
    <name evidence="3" type="ORF">TASK_LOCUS1567</name>
</gene>